<evidence type="ECO:0000256" key="3">
    <source>
        <dbReference type="PIRSR" id="PIRSR001365-1"/>
    </source>
</evidence>
<evidence type="ECO:0000256" key="1">
    <source>
        <dbReference type="ARBA" id="ARBA00023239"/>
    </source>
</evidence>
<sequence length="309" mass="33545">MSQESGRVWSPVITPFGADLSPDTKRFVAHCRWLLDQDVGLAVFGTNSEANSLAVGEKIRLFDALIDAGIPAARLMPGTGSCALPDTVAQTRHAVAKGVEGVLMLPPFYYKGVSDEGLFRYFSEVVERVGDERLRIYLYHIPPVSQVPLSLALIERLLRAYPGNIVGLKDSSGDWSNTRAVIEQFGADGFQVYAGSESFLLQTLRAGGAGCISATANVNPGAIARLAKSWQADDADEQQAALVRTRQIFERFPVIAALKAATARFSVDEQWARLRAPLLALDERQCAELFALLDDAGFDMPGLKTADLE</sequence>
<dbReference type="PATRIC" id="fig|316.101.peg.3202"/>
<evidence type="ECO:0000313" key="5">
    <source>
        <dbReference type="EMBL" id="KJH79771.1"/>
    </source>
</evidence>
<dbReference type="InterPro" id="IPR002220">
    <property type="entry name" value="DapA-like"/>
</dbReference>
<name>A0A0D9AK83_STUST</name>
<evidence type="ECO:0000256" key="4">
    <source>
        <dbReference type="PIRSR" id="PIRSR001365-2"/>
    </source>
</evidence>
<protein>
    <submittedName>
        <fullName evidence="5">Dihydrodipicolinate synthetase</fullName>
    </submittedName>
</protein>
<reference evidence="5 6" key="1">
    <citation type="submission" date="2015-02" db="EMBL/GenBank/DDBJ databases">
        <title>Draft genome sequence of Pseudomonas stutzeri NT0128 isolated from wheat (Triticum turgidum) rhizosphere.</title>
        <authorList>
            <person name="Tovi N."/>
            <person name="Frenk S."/>
            <person name="Hadar Y."/>
            <person name="Minz D."/>
        </authorList>
    </citation>
    <scope>NUCLEOTIDE SEQUENCE [LARGE SCALE GENOMIC DNA]</scope>
    <source>
        <strain evidence="5 6">NT0128</strain>
    </source>
</reference>
<dbReference type="PANTHER" id="PTHR12128:SF67">
    <property type="entry name" value="BLR3884 PROTEIN"/>
    <property type="match status" value="1"/>
</dbReference>
<dbReference type="SMART" id="SM01130">
    <property type="entry name" value="DHDPS"/>
    <property type="match status" value="1"/>
</dbReference>
<accession>A0A0D9AK83</accession>
<evidence type="ECO:0000256" key="2">
    <source>
        <dbReference type="PIRNR" id="PIRNR001365"/>
    </source>
</evidence>
<gene>
    <name evidence="5" type="ORF">UF78_21775</name>
</gene>
<dbReference type="OrthoDB" id="9816489at2"/>
<dbReference type="GO" id="GO:0008840">
    <property type="term" value="F:4-hydroxy-tetrahydrodipicolinate synthase activity"/>
    <property type="evidence" value="ECO:0007669"/>
    <property type="project" value="TreeGrafter"/>
</dbReference>
<dbReference type="Proteomes" id="UP000032487">
    <property type="component" value="Unassembled WGS sequence"/>
</dbReference>
<comment type="similarity">
    <text evidence="2">Belongs to the DapA family.</text>
</comment>
<dbReference type="Gene3D" id="3.20.20.70">
    <property type="entry name" value="Aldolase class I"/>
    <property type="match status" value="1"/>
</dbReference>
<dbReference type="EMBL" id="JYHV01000037">
    <property type="protein sequence ID" value="KJH79771.1"/>
    <property type="molecule type" value="Genomic_DNA"/>
</dbReference>
<dbReference type="PIRSF" id="PIRSF001365">
    <property type="entry name" value="DHDPS"/>
    <property type="match status" value="1"/>
</dbReference>
<proteinExistence type="inferred from homology"/>
<keyword evidence="1 2" id="KW-0456">Lyase</keyword>
<feature type="binding site" evidence="4">
    <location>
        <position position="212"/>
    </location>
    <ligand>
        <name>pyruvate</name>
        <dbReference type="ChEBI" id="CHEBI:15361"/>
    </ligand>
</feature>
<comment type="caution">
    <text evidence="5">The sequence shown here is derived from an EMBL/GenBank/DDBJ whole genome shotgun (WGS) entry which is preliminary data.</text>
</comment>
<dbReference type="RefSeq" id="WP_045164283.1">
    <property type="nucleotide sequence ID" value="NZ_JYHV01000037.1"/>
</dbReference>
<dbReference type="InterPro" id="IPR013785">
    <property type="entry name" value="Aldolase_TIM"/>
</dbReference>
<dbReference type="CDD" id="cd00408">
    <property type="entry name" value="DHDPS-like"/>
    <property type="match status" value="1"/>
</dbReference>
<dbReference type="PANTHER" id="PTHR12128">
    <property type="entry name" value="DIHYDRODIPICOLINATE SYNTHASE"/>
    <property type="match status" value="1"/>
</dbReference>
<feature type="active site" description="Proton donor/acceptor" evidence="3">
    <location>
        <position position="139"/>
    </location>
</feature>
<evidence type="ECO:0000313" key="6">
    <source>
        <dbReference type="Proteomes" id="UP000032487"/>
    </source>
</evidence>
<feature type="active site" description="Schiff-base intermediate with substrate" evidence="3">
    <location>
        <position position="169"/>
    </location>
</feature>
<dbReference type="AlphaFoldDB" id="A0A0D9AK83"/>
<dbReference type="SUPFAM" id="SSF51569">
    <property type="entry name" value="Aldolase"/>
    <property type="match status" value="1"/>
</dbReference>
<dbReference type="Pfam" id="PF00701">
    <property type="entry name" value="DHDPS"/>
    <property type="match status" value="1"/>
</dbReference>
<organism evidence="5 6">
    <name type="scientific">Stutzerimonas stutzeri</name>
    <name type="common">Pseudomonas stutzeri</name>
    <dbReference type="NCBI Taxonomy" id="316"/>
    <lineage>
        <taxon>Bacteria</taxon>
        <taxon>Pseudomonadati</taxon>
        <taxon>Pseudomonadota</taxon>
        <taxon>Gammaproteobacteria</taxon>
        <taxon>Pseudomonadales</taxon>
        <taxon>Pseudomonadaceae</taxon>
        <taxon>Stutzerimonas</taxon>
    </lineage>
</organism>